<keyword evidence="2" id="KW-0812">Transmembrane</keyword>
<evidence type="ECO:0000313" key="4">
    <source>
        <dbReference type="Proteomes" id="UP001597051"/>
    </source>
</evidence>
<keyword evidence="4" id="KW-1185">Reference proteome</keyword>
<accession>A0ABW3IY06</accession>
<evidence type="ECO:0000256" key="2">
    <source>
        <dbReference type="SAM" id="Phobius"/>
    </source>
</evidence>
<evidence type="ECO:0000256" key="1">
    <source>
        <dbReference type="SAM" id="MobiDB-lite"/>
    </source>
</evidence>
<feature type="compositionally biased region" description="Polar residues" evidence="1">
    <location>
        <begin position="128"/>
        <end position="141"/>
    </location>
</feature>
<comment type="caution">
    <text evidence="3">The sequence shown here is derived from an EMBL/GenBank/DDBJ whole genome shotgun (WGS) entry which is preliminary data.</text>
</comment>
<feature type="region of interest" description="Disordered" evidence="1">
    <location>
        <begin position="123"/>
        <end position="205"/>
    </location>
</feature>
<feature type="compositionally biased region" description="Basic and acidic residues" evidence="1">
    <location>
        <begin position="144"/>
        <end position="159"/>
    </location>
</feature>
<dbReference type="Proteomes" id="UP001597051">
    <property type="component" value="Unassembled WGS sequence"/>
</dbReference>
<keyword evidence="2" id="KW-1133">Transmembrane helix</keyword>
<protein>
    <submittedName>
        <fullName evidence="3">Energy transducer TonB</fullName>
    </submittedName>
</protein>
<dbReference type="EMBL" id="JBHTIZ010000004">
    <property type="protein sequence ID" value="MFD0982921.1"/>
    <property type="molecule type" value="Genomic_DNA"/>
</dbReference>
<keyword evidence="2" id="KW-0472">Membrane</keyword>
<dbReference type="RefSeq" id="WP_379754989.1">
    <property type="nucleotide sequence ID" value="NZ_JBHSYB010000016.1"/>
</dbReference>
<feature type="compositionally biased region" description="Gly residues" evidence="1">
    <location>
        <begin position="166"/>
        <end position="204"/>
    </location>
</feature>
<organism evidence="3 4">
    <name type="scientific">Flavobacterium myungsuense</name>
    <dbReference type="NCBI Taxonomy" id="651823"/>
    <lineage>
        <taxon>Bacteria</taxon>
        <taxon>Pseudomonadati</taxon>
        <taxon>Bacteroidota</taxon>
        <taxon>Flavobacteriia</taxon>
        <taxon>Flavobacteriales</taxon>
        <taxon>Flavobacteriaceae</taxon>
        <taxon>Flavobacterium</taxon>
    </lineage>
</organism>
<proteinExistence type="predicted"/>
<evidence type="ECO:0000313" key="3">
    <source>
        <dbReference type="EMBL" id="MFD0982921.1"/>
    </source>
</evidence>
<reference evidence="4" key="1">
    <citation type="journal article" date="2019" name="Int. J. Syst. Evol. Microbiol.">
        <title>The Global Catalogue of Microorganisms (GCM) 10K type strain sequencing project: providing services to taxonomists for standard genome sequencing and annotation.</title>
        <authorList>
            <consortium name="The Broad Institute Genomics Platform"/>
            <consortium name="The Broad Institute Genome Sequencing Center for Infectious Disease"/>
            <person name="Wu L."/>
            <person name="Ma J."/>
        </authorList>
    </citation>
    <scope>NUCLEOTIDE SEQUENCE [LARGE SCALE GENOMIC DNA]</scope>
    <source>
        <strain evidence="4">CECT 7649</strain>
    </source>
</reference>
<sequence length="294" mass="30328">MELTDLENKKKSLLMTTALFALLFLLFFYLKFSNQIILPTLEGGGGGGEVAVNFGDSDVGSGDNFQSVEKVVATPKQIQPTSSNEKEIVVSENDDAPAIAEVKKPTEKPKKVEVVKPIVKEVPKPSKSTSDALSNLLNGSNKAGDGDDKEAGNKGKSNGDKNASGYNGGGGSGTGSGGGNGSGQGIGTGSGYGTGSGSGTGNGNGNYQLGNRKALNKPQPNYICDEQGIVVVQIAVDKSGKVITANPGIRGTTNAAKCLLDQAKIAALNTKWQSDDAAPEKQVGKIIYNFKLTD</sequence>
<name>A0ABW3IY06_9FLAO</name>
<gene>
    <name evidence="3" type="ORF">ACFQ0S_00385</name>
</gene>
<feature type="transmembrane region" description="Helical" evidence="2">
    <location>
        <begin position="12"/>
        <end position="30"/>
    </location>
</feature>